<accession>A0A6C0LFB2</accession>
<dbReference type="InterPro" id="IPR023562">
    <property type="entry name" value="ClpP/TepA"/>
</dbReference>
<dbReference type="GO" id="GO:0009368">
    <property type="term" value="C:endopeptidase Clp complex"/>
    <property type="evidence" value="ECO:0007669"/>
    <property type="project" value="TreeGrafter"/>
</dbReference>
<name>A0A6C0LFB2_9ZZZZ</name>
<proteinExistence type="predicted"/>
<dbReference type="GO" id="GO:0006515">
    <property type="term" value="P:protein quality control for misfolded or incompletely synthesized proteins"/>
    <property type="evidence" value="ECO:0007669"/>
    <property type="project" value="TreeGrafter"/>
</dbReference>
<dbReference type="SUPFAM" id="SSF52096">
    <property type="entry name" value="ClpP/crotonase"/>
    <property type="match status" value="1"/>
</dbReference>
<reference evidence="1" key="1">
    <citation type="journal article" date="2020" name="Nature">
        <title>Giant virus diversity and host interactions through global metagenomics.</title>
        <authorList>
            <person name="Schulz F."/>
            <person name="Roux S."/>
            <person name="Paez-Espino D."/>
            <person name="Jungbluth S."/>
            <person name="Walsh D.A."/>
            <person name="Denef V.J."/>
            <person name="McMahon K.D."/>
            <person name="Konstantinidis K.T."/>
            <person name="Eloe-Fadrosh E.A."/>
            <person name="Kyrpides N.C."/>
            <person name="Woyke T."/>
        </authorList>
    </citation>
    <scope>NUCLEOTIDE SEQUENCE</scope>
    <source>
        <strain evidence="1">GVMAG-M-3300027804-48</strain>
    </source>
</reference>
<protein>
    <recommendedName>
        <fullName evidence="2">ATP-dependent Clp protease proteolytic subunit</fullName>
    </recommendedName>
</protein>
<evidence type="ECO:0008006" key="2">
    <source>
        <dbReference type="Google" id="ProtNLM"/>
    </source>
</evidence>
<evidence type="ECO:0000313" key="1">
    <source>
        <dbReference type="EMBL" id="QHU29686.1"/>
    </source>
</evidence>
<dbReference type="GO" id="GO:0051117">
    <property type="term" value="F:ATPase binding"/>
    <property type="evidence" value="ECO:0007669"/>
    <property type="project" value="TreeGrafter"/>
</dbReference>
<organism evidence="1">
    <name type="scientific">viral metagenome</name>
    <dbReference type="NCBI Taxonomy" id="1070528"/>
    <lineage>
        <taxon>unclassified sequences</taxon>
        <taxon>metagenomes</taxon>
        <taxon>organismal metagenomes</taxon>
    </lineage>
</organism>
<dbReference type="AlphaFoldDB" id="A0A6C0LFB2"/>
<sequence>MDISIFKNMSDNDFFSNKLTHIYFNNEVNDDSVDKLIEDINNANKEIKTESGAIKQPKPILIHISSNGGNVTDGMRLFSIFTMSKTPIATIVDNYSCSAATFLSVISPYRLITNYGYCIIHGYSVSGITQRKKQTQLHNMIEIYDTYFNKIIEMYKERTKFKHDELIELLQHDLLLDAKFCLKKGIVDRIIKIEKHKKTAEIKKNIYEVINSPNNNIKITCNNTISHIDKILFEDNLSPVIIHPRQDNCIDTSINTDDTYERKNSLTIFQTLNLIPRILNIKQPTYAIIDGPISIDDLLPMLYCDQIFMFDYVPIICNILYFHNKSSLLIDDNIKNTQLIFNIISQILKEKTKMTDEMIENIKSKFRMINSKEALKLGLCNTIIPRNNY</sequence>
<dbReference type="Pfam" id="PF00574">
    <property type="entry name" value="CLP_protease"/>
    <property type="match status" value="1"/>
</dbReference>
<dbReference type="GO" id="GO:0004176">
    <property type="term" value="F:ATP-dependent peptidase activity"/>
    <property type="evidence" value="ECO:0007669"/>
    <property type="project" value="TreeGrafter"/>
</dbReference>
<dbReference type="PANTHER" id="PTHR10381">
    <property type="entry name" value="ATP-DEPENDENT CLP PROTEASE PROTEOLYTIC SUBUNIT"/>
    <property type="match status" value="1"/>
</dbReference>
<dbReference type="GO" id="GO:0004252">
    <property type="term" value="F:serine-type endopeptidase activity"/>
    <property type="evidence" value="ECO:0007669"/>
    <property type="project" value="TreeGrafter"/>
</dbReference>
<dbReference type="InterPro" id="IPR029045">
    <property type="entry name" value="ClpP/crotonase-like_dom_sf"/>
</dbReference>
<dbReference type="Gene3D" id="3.90.226.10">
    <property type="entry name" value="2-enoyl-CoA Hydratase, Chain A, domain 1"/>
    <property type="match status" value="2"/>
</dbReference>
<dbReference type="EMBL" id="MN740492">
    <property type="protein sequence ID" value="QHU29686.1"/>
    <property type="molecule type" value="Genomic_DNA"/>
</dbReference>
<dbReference type="PANTHER" id="PTHR10381:SF11">
    <property type="entry name" value="ATP-DEPENDENT CLP PROTEASE PROTEOLYTIC SUBUNIT, MITOCHONDRIAL"/>
    <property type="match status" value="1"/>
</dbReference>